<name>A0AAJ7XK86_PETMA</name>
<evidence type="ECO:0000313" key="1">
    <source>
        <dbReference type="Proteomes" id="UP001318040"/>
    </source>
</evidence>
<dbReference type="RefSeq" id="XP_032837232.1">
    <property type="nucleotide sequence ID" value="XM_032981341.1"/>
</dbReference>
<organism evidence="1 2">
    <name type="scientific">Petromyzon marinus</name>
    <name type="common">Sea lamprey</name>
    <dbReference type="NCBI Taxonomy" id="7757"/>
    <lineage>
        <taxon>Eukaryota</taxon>
        <taxon>Metazoa</taxon>
        <taxon>Chordata</taxon>
        <taxon>Craniata</taxon>
        <taxon>Vertebrata</taxon>
        <taxon>Cyclostomata</taxon>
        <taxon>Hyperoartia</taxon>
        <taxon>Petromyzontiformes</taxon>
        <taxon>Petromyzontidae</taxon>
        <taxon>Petromyzon</taxon>
    </lineage>
</organism>
<evidence type="ECO:0000313" key="2">
    <source>
        <dbReference type="RefSeq" id="XP_032837232.1"/>
    </source>
</evidence>
<dbReference type="AlphaFoldDB" id="A0AAJ7XK86"/>
<sequence length="695" mass="76327">MTVLGTVTFSNVTEDRYDVYVEAPRHIPYSGVAVFSNHNSQLTIFLQRIAVVYTWSVQMTTFKDEYVITLEADFETHVPEPVVTIEPREVKLDDLLLGVIEQIVFNITNHGLIRADNVQLILPNHPSLVFTKIIDTIGNVEAMTSVLIPVNVSTTTRSKRATMITCYSAQMIYYYVCGELRERVAFVAFIAEASACTLWSDTGDVSVGVSTGVISGGAYADFYGLGGGSTSVSMNAYVSTQIPCCAFDWGCEKALYQCTKSLFGLATHLKADNKNRNKRQLPQNSTQHNPVAKRSLLGKILPGLGCLLDVASLAQKDKITVQDSVDVIIGCSCDLIPILKVGCTLYDIVTSCLRDAPNKCLGSTRMTCGSAVEDSLAQLADSLRAMERQWDLAVEVFGDKEWLNVHDAKWLNYVFKPKIDDGSSGGILITDIEHSDILAMPTPGNVSQAMVEQFLQRWNDTHSLWAAGITDSANHSNLIDYQRYSELTRAVVTDLKLAEEAGYSSLAEMFQVAYNALEEKPEEKKGVCAVVRIRIDQKLTLTREAVKATLEITNQEASPLESIEVKITIKRHDNKSESNHLFSIGNPAVSGGLSGVSGDGRLEPAASGSAEWLMVAYSEAAPTRDTQYDVSGLFSYMLGGSLVEIPLYPETITIAPDPRLTIHYFLERCPSCLHVFLTTIPSKLLLSGQLQPFMC</sequence>
<accession>A0AAJ7XK86</accession>
<dbReference type="KEGG" id="pmrn:116958619"/>
<protein>
    <submittedName>
        <fullName evidence="2">Uncharacterized protein LOC116958619</fullName>
    </submittedName>
</protein>
<reference evidence="2" key="1">
    <citation type="submission" date="2025-08" db="UniProtKB">
        <authorList>
            <consortium name="RefSeq"/>
        </authorList>
    </citation>
    <scope>IDENTIFICATION</scope>
    <source>
        <tissue evidence="2">Sperm</tissue>
    </source>
</reference>
<gene>
    <name evidence="2" type="primary">LOC116958619</name>
</gene>
<dbReference type="Proteomes" id="UP001318040">
    <property type="component" value="Chromosome 80"/>
</dbReference>
<keyword evidence="1" id="KW-1185">Reference proteome</keyword>
<proteinExistence type="predicted"/>